<dbReference type="EMBL" id="JACEEZ010020152">
    <property type="protein sequence ID" value="KAG0714912.1"/>
    <property type="molecule type" value="Genomic_DNA"/>
</dbReference>
<organism evidence="2 3">
    <name type="scientific">Chionoecetes opilio</name>
    <name type="common">Atlantic snow crab</name>
    <name type="synonym">Cancer opilio</name>
    <dbReference type="NCBI Taxonomy" id="41210"/>
    <lineage>
        <taxon>Eukaryota</taxon>
        <taxon>Metazoa</taxon>
        <taxon>Ecdysozoa</taxon>
        <taxon>Arthropoda</taxon>
        <taxon>Crustacea</taxon>
        <taxon>Multicrustacea</taxon>
        <taxon>Malacostraca</taxon>
        <taxon>Eumalacostraca</taxon>
        <taxon>Eucarida</taxon>
        <taxon>Decapoda</taxon>
        <taxon>Pleocyemata</taxon>
        <taxon>Brachyura</taxon>
        <taxon>Eubrachyura</taxon>
        <taxon>Majoidea</taxon>
        <taxon>Majidae</taxon>
        <taxon>Chionoecetes</taxon>
    </lineage>
</organism>
<sequence>MGEAGRYPPLDSISGRCRRLERASAQAPSLIQTSVDHLATAASFIGEHFASSMPPRKIKLVSEAGLEVSGLIGPYHVGATLILQCHVDGVWRFKGGAAALPGAFLGGSSQSGPSNPLRIVYFPSLPASLTHNSYFGLRGSRHASGRPSGRHCIAPPRTCTPRLVQLVASLNNLMNGSHGARAAPPTHSPTFVLTLPHSRPPEVPGQEGPPITLRRVVERLSAAGPGHGGAAARRQPQQPVLAGTHPRGSVPRSYLQNLQLQPVGASCCCCDRRHEL</sequence>
<comment type="caution">
    <text evidence="2">The sequence shown here is derived from an EMBL/GenBank/DDBJ whole genome shotgun (WGS) entry which is preliminary data.</text>
</comment>
<feature type="compositionally biased region" description="Low complexity" evidence="1">
    <location>
        <begin position="230"/>
        <end position="239"/>
    </location>
</feature>
<gene>
    <name evidence="2" type="ORF">GWK47_013175</name>
</gene>
<protein>
    <submittedName>
        <fullName evidence="2">Uncharacterized protein</fullName>
    </submittedName>
</protein>
<evidence type="ECO:0000313" key="2">
    <source>
        <dbReference type="EMBL" id="KAG0714912.1"/>
    </source>
</evidence>
<reference evidence="2" key="1">
    <citation type="submission" date="2020-07" db="EMBL/GenBank/DDBJ databases">
        <title>The High-quality genome of the commercially important snow crab, Chionoecetes opilio.</title>
        <authorList>
            <person name="Jeong J.-H."/>
            <person name="Ryu S."/>
        </authorList>
    </citation>
    <scope>NUCLEOTIDE SEQUENCE</scope>
    <source>
        <strain evidence="2">MADBK_172401_WGS</strain>
        <tissue evidence="2">Digestive gland</tissue>
    </source>
</reference>
<evidence type="ECO:0000313" key="3">
    <source>
        <dbReference type="Proteomes" id="UP000770661"/>
    </source>
</evidence>
<dbReference type="Proteomes" id="UP000770661">
    <property type="component" value="Unassembled WGS sequence"/>
</dbReference>
<keyword evidence="3" id="KW-1185">Reference proteome</keyword>
<accession>A0A8J4XWT2</accession>
<name>A0A8J4XWT2_CHIOP</name>
<proteinExistence type="predicted"/>
<feature type="region of interest" description="Disordered" evidence="1">
    <location>
        <begin position="223"/>
        <end position="248"/>
    </location>
</feature>
<evidence type="ECO:0000256" key="1">
    <source>
        <dbReference type="SAM" id="MobiDB-lite"/>
    </source>
</evidence>
<dbReference type="AlphaFoldDB" id="A0A8J4XWT2"/>